<protein>
    <submittedName>
        <fullName evidence="1">Uncharacterized protein</fullName>
    </submittedName>
</protein>
<dbReference type="Proteomes" id="UP000824120">
    <property type="component" value="Chromosome 6"/>
</dbReference>
<organism evidence="1 2">
    <name type="scientific">Solanum commersonii</name>
    <name type="common">Commerson's wild potato</name>
    <name type="synonym">Commerson's nightshade</name>
    <dbReference type="NCBI Taxonomy" id="4109"/>
    <lineage>
        <taxon>Eukaryota</taxon>
        <taxon>Viridiplantae</taxon>
        <taxon>Streptophyta</taxon>
        <taxon>Embryophyta</taxon>
        <taxon>Tracheophyta</taxon>
        <taxon>Spermatophyta</taxon>
        <taxon>Magnoliopsida</taxon>
        <taxon>eudicotyledons</taxon>
        <taxon>Gunneridae</taxon>
        <taxon>Pentapetalae</taxon>
        <taxon>asterids</taxon>
        <taxon>lamiids</taxon>
        <taxon>Solanales</taxon>
        <taxon>Solanaceae</taxon>
        <taxon>Solanoideae</taxon>
        <taxon>Solaneae</taxon>
        <taxon>Solanum</taxon>
    </lineage>
</organism>
<evidence type="ECO:0000313" key="1">
    <source>
        <dbReference type="EMBL" id="KAG5600506.1"/>
    </source>
</evidence>
<comment type="caution">
    <text evidence="1">The sequence shown here is derived from an EMBL/GenBank/DDBJ whole genome shotgun (WGS) entry which is preliminary data.</text>
</comment>
<name>A0A9J5YJG9_SOLCO</name>
<reference evidence="1 2" key="1">
    <citation type="submission" date="2020-09" db="EMBL/GenBank/DDBJ databases">
        <title>De no assembly of potato wild relative species, Solanum commersonii.</title>
        <authorList>
            <person name="Cho K."/>
        </authorList>
    </citation>
    <scope>NUCLEOTIDE SEQUENCE [LARGE SCALE GENOMIC DNA]</scope>
    <source>
        <strain evidence="1">LZ3.2</strain>
        <tissue evidence="1">Leaf</tissue>
    </source>
</reference>
<accession>A0A9J5YJG9</accession>
<dbReference type="AlphaFoldDB" id="A0A9J5YJG9"/>
<dbReference type="EMBL" id="JACXVP010000006">
    <property type="protein sequence ID" value="KAG5600506.1"/>
    <property type="molecule type" value="Genomic_DNA"/>
</dbReference>
<evidence type="ECO:0000313" key="2">
    <source>
        <dbReference type="Proteomes" id="UP000824120"/>
    </source>
</evidence>
<proteinExistence type="predicted"/>
<gene>
    <name evidence="1" type="ORF">H5410_031876</name>
</gene>
<sequence length="61" mass="7477">MEFELFKYGAAFWRGEEVDENGLESFMNILDYCNSNFSTYTYYFRVSYRQRSLEKEPEIVY</sequence>
<keyword evidence="2" id="KW-1185">Reference proteome</keyword>